<dbReference type="GO" id="GO:0016787">
    <property type="term" value="F:hydrolase activity"/>
    <property type="evidence" value="ECO:0007669"/>
    <property type="project" value="UniProtKB-KW"/>
</dbReference>
<dbReference type="Pfam" id="PF00561">
    <property type="entry name" value="Abhydrolase_1"/>
    <property type="match status" value="1"/>
</dbReference>
<evidence type="ECO:0000313" key="3">
    <source>
        <dbReference type="Proteomes" id="UP000326924"/>
    </source>
</evidence>
<sequence>MSFEPLVHFSYIGTSNGGDNAYPDILKLPRRSGTGAIEYVLIQTTGSNTIIYVCHGRLRALDRKGVDQWAALAAKERVSVVLHNYPGYGETPGPKTIAQISADTFELAAHIRSLPWAAGHELVALGNSLGTGPAAWVATQEALGIKKLVLVSPYTSLVSVAPFWLVSTLLAGIALAVKRVHAGMGFGRGGGEWRAPAWWRVPGAWIPCMAHPSRLAWMQGSSGDPFPPIKVGKNLLPGTKVLVVHGKCDTIIPMSHSEALVEEIRTVDGVDVKLCVIAGTDHRDTRVRGNDAIFSFIRGESDRLESFINQLEIVGHTIRNEAGTD</sequence>
<dbReference type="Proteomes" id="UP000326924">
    <property type="component" value="Unassembled WGS sequence"/>
</dbReference>
<accession>A0A5J5ERP5</accession>
<keyword evidence="3" id="KW-1185">Reference proteome</keyword>
<dbReference type="InterPro" id="IPR029058">
    <property type="entry name" value="AB_hydrolase_fold"/>
</dbReference>
<dbReference type="Gene3D" id="3.40.50.1820">
    <property type="entry name" value="alpha/beta hydrolase"/>
    <property type="match status" value="1"/>
</dbReference>
<dbReference type="EMBL" id="VXIS01000151">
    <property type="protein sequence ID" value="KAA8900661.1"/>
    <property type="molecule type" value="Genomic_DNA"/>
</dbReference>
<reference evidence="2 3" key="1">
    <citation type="submission" date="2019-09" db="EMBL/GenBank/DDBJ databases">
        <title>Draft genome of the ectomycorrhizal ascomycete Sphaerosporella brunnea.</title>
        <authorList>
            <consortium name="DOE Joint Genome Institute"/>
            <person name="Benucci G.M."/>
            <person name="Marozzi G."/>
            <person name="Antonielli L."/>
            <person name="Sanchez S."/>
            <person name="Marco P."/>
            <person name="Wang X."/>
            <person name="Falini L.B."/>
            <person name="Barry K."/>
            <person name="Haridas S."/>
            <person name="Lipzen A."/>
            <person name="Labutti K."/>
            <person name="Grigoriev I.V."/>
            <person name="Murat C."/>
            <person name="Martin F."/>
            <person name="Albertini E."/>
            <person name="Donnini D."/>
            <person name="Bonito G."/>
        </authorList>
    </citation>
    <scope>NUCLEOTIDE SEQUENCE [LARGE SCALE GENOMIC DNA]</scope>
    <source>
        <strain evidence="2 3">Sb_GMNB300</strain>
    </source>
</reference>
<comment type="caution">
    <text evidence="2">The sequence shown here is derived from an EMBL/GenBank/DDBJ whole genome shotgun (WGS) entry which is preliminary data.</text>
</comment>
<dbReference type="InParanoid" id="A0A5J5ERP5"/>
<name>A0A5J5ERP5_9PEZI</name>
<evidence type="ECO:0000313" key="2">
    <source>
        <dbReference type="EMBL" id="KAA8900661.1"/>
    </source>
</evidence>
<evidence type="ECO:0000259" key="1">
    <source>
        <dbReference type="Pfam" id="PF00561"/>
    </source>
</evidence>
<feature type="domain" description="AB hydrolase-1" evidence="1">
    <location>
        <begin position="51"/>
        <end position="188"/>
    </location>
</feature>
<gene>
    <name evidence="2" type="ORF">FN846DRAFT_138737</name>
</gene>
<dbReference type="PANTHER" id="PTHR12277">
    <property type="entry name" value="ALPHA/BETA HYDROLASE DOMAIN-CONTAINING PROTEIN"/>
    <property type="match status" value="1"/>
</dbReference>
<dbReference type="InterPro" id="IPR000073">
    <property type="entry name" value="AB_hydrolase_1"/>
</dbReference>
<proteinExistence type="predicted"/>
<dbReference type="AlphaFoldDB" id="A0A5J5ERP5"/>
<dbReference type="PRINTS" id="PR00111">
    <property type="entry name" value="ABHYDROLASE"/>
</dbReference>
<dbReference type="SUPFAM" id="SSF53474">
    <property type="entry name" value="alpha/beta-Hydrolases"/>
    <property type="match status" value="1"/>
</dbReference>
<dbReference type="PANTHER" id="PTHR12277:SF81">
    <property type="entry name" value="PROTEIN ABHD13"/>
    <property type="match status" value="1"/>
</dbReference>
<protein>
    <submittedName>
        <fullName evidence="2">Alpha/Beta hydrolase protein</fullName>
    </submittedName>
</protein>
<keyword evidence="2" id="KW-0378">Hydrolase</keyword>
<organism evidence="2 3">
    <name type="scientific">Sphaerosporella brunnea</name>
    <dbReference type="NCBI Taxonomy" id="1250544"/>
    <lineage>
        <taxon>Eukaryota</taxon>
        <taxon>Fungi</taxon>
        <taxon>Dikarya</taxon>
        <taxon>Ascomycota</taxon>
        <taxon>Pezizomycotina</taxon>
        <taxon>Pezizomycetes</taxon>
        <taxon>Pezizales</taxon>
        <taxon>Pyronemataceae</taxon>
        <taxon>Sphaerosporella</taxon>
    </lineage>
</organism>
<dbReference type="OrthoDB" id="19653at2759"/>